<dbReference type="PANTHER" id="PTHR45740">
    <property type="entry name" value="POLY [ADP-RIBOSE] POLYMERASE"/>
    <property type="match status" value="1"/>
</dbReference>
<keyword evidence="6" id="KW-0808">Transferase</keyword>
<dbReference type="GO" id="GO:0008270">
    <property type="term" value="F:zinc ion binding"/>
    <property type="evidence" value="ECO:0007669"/>
    <property type="project" value="UniProtKB-KW"/>
</dbReference>
<evidence type="ECO:0000256" key="12">
    <source>
        <dbReference type="ARBA" id="ARBA00023242"/>
    </source>
</evidence>
<keyword evidence="12" id="KW-0539">Nucleus</keyword>
<comment type="subcellular location">
    <subcellularLocation>
        <location evidence="2">Cytoplasm</location>
    </subcellularLocation>
    <subcellularLocation>
        <location evidence="1">Nucleus</location>
    </subcellularLocation>
</comment>
<dbReference type="AlphaFoldDB" id="A0AAV7SQ26"/>
<dbReference type="InterPro" id="IPR051712">
    <property type="entry name" value="ARTD-AVP"/>
</dbReference>
<dbReference type="Proteomes" id="UP001066276">
    <property type="component" value="Chromosome 4_2"/>
</dbReference>
<gene>
    <name evidence="19" type="ORF">NDU88_006586</name>
</gene>
<dbReference type="GO" id="GO:0032481">
    <property type="term" value="P:positive regulation of type I interferon production"/>
    <property type="evidence" value="ECO:0007669"/>
    <property type="project" value="TreeGrafter"/>
</dbReference>
<dbReference type="PROSITE" id="PS50918">
    <property type="entry name" value="WWE"/>
    <property type="match status" value="1"/>
</dbReference>
<dbReference type="Pfam" id="PF23466">
    <property type="entry name" value="WWE_4"/>
    <property type="match status" value="1"/>
</dbReference>
<keyword evidence="10 14" id="KW-0862">Zinc</keyword>
<evidence type="ECO:0000256" key="5">
    <source>
        <dbReference type="ARBA" id="ARBA00022676"/>
    </source>
</evidence>
<name>A0AAV7SQ26_PLEWA</name>
<feature type="compositionally biased region" description="Polar residues" evidence="15">
    <location>
        <begin position="292"/>
        <end position="304"/>
    </location>
</feature>
<keyword evidence="20" id="KW-1185">Reference proteome</keyword>
<dbReference type="Pfam" id="PF02825">
    <property type="entry name" value="WWE"/>
    <property type="match status" value="1"/>
</dbReference>
<dbReference type="GO" id="GO:1990404">
    <property type="term" value="F:NAD+-protein mono-ADP-ribosyltransferase activity"/>
    <property type="evidence" value="ECO:0007669"/>
    <property type="project" value="TreeGrafter"/>
</dbReference>
<keyword evidence="9 14" id="KW-0863">Zinc-finger</keyword>
<dbReference type="FunFam" id="3.90.228.10:FF:000008">
    <property type="entry name" value="Poly [ADP-ribose] polymerase"/>
    <property type="match status" value="1"/>
</dbReference>
<evidence type="ECO:0000256" key="8">
    <source>
        <dbReference type="ARBA" id="ARBA00022737"/>
    </source>
</evidence>
<dbReference type="Gene3D" id="3.90.228.10">
    <property type="match status" value="1"/>
</dbReference>
<feature type="domain" description="PARP catalytic" evidence="18">
    <location>
        <begin position="926"/>
        <end position="1127"/>
    </location>
</feature>
<evidence type="ECO:0000256" key="4">
    <source>
        <dbReference type="ARBA" id="ARBA00022553"/>
    </source>
</evidence>
<dbReference type="PANTHER" id="PTHR45740:SF8">
    <property type="entry name" value="ZINC FINGER CCCH-TYPE ANTIVIRAL PROTEIN 1"/>
    <property type="match status" value="1"/>
</dbReference>
<evidence type="ECO:0000256" key="3">
    <source>
        <dbReference type="ARBA" id="ARBA00022490"/>
    </source>
</evidence>
<dbReference type="Gene3D" id="1.10.10.10">
    <property type="entry name" value="Winged helix-like DNA-binding domain superfamily/Winged helix DNA-binding domain"/>
    <property type="match status" value="1"/>
</dbReference>
<feature type="compositionally biased region" description="Basic and acidic residues" evidence="15">
    <location>
        <begin position="260"/>
        <end position="286"/>
    </location>
</feature>
<accession>A0AAV7SQ26</accession>
<dbReference type="InterPro" id="IPR004170">
    <property type="entry name" value="WWE_dom"/>
</dbReference>
<protein>
    <submittedName>
        <fullName evidence="19">Uncharacterized protein</fullName>
    </submittedName>
</protein>
<feature type="region of interest" description="Disordered" evidence="15">
    <location>
        <begin position="512"/>
        <end position="531"/>
    </location>
</feature>
<evidence type="ECO:0000256" key="7">
    <source>
        <dbReference type="ARBA" id="ARBA00022723"/>
    </source>
</evidence>
<evidence type="ECO:0000256" key="15">
    <source>
        <dbReference type="SAM" id="MobiDB-lite"/>
    </source>
</evidence>
<dbReference type="InterPro" id="IPR036388">
    <property type="entry name" value="WH-like_DNA-bd_sf"/>
</dbReference>
<evidence type="ECO:0000259" key="18">
    <source>
        <dbReference type="PROSITE" id="PS51059"/>
    </source>
</evidence>
<feature type="zinc finger region" description="C3H1-type" evidence="14">
    <location>
        <begin position="185"/>
        <end position="206"/>
    </location>
</feature>
<evidence type="ECO:0000259" key="17">
    <source>
        <dbReference type="PROSITE" id="PS50918"/>
    </source>
</evidence>
<dbReference type="SUPFAM" id="SSF56399">
    <property type="entry name" value="ADP-ribosylation"/>
    <property type="match status" value="1"/>
</dbReference>
<keyword evidence="4" id="KW-0597">Phosphoprotein</keyword>
<sequence>MSDSDTEPPPAEDVSMSDPAVSAFLTKQLCIHGGRLLIADIPSLIGLTPEHIAGILREEDKRFPEPEPGTVMVQSPIRLCSGYLGNKCQATDCGRLHLCRYFILGHRFIRGNRHGKFCKFSHDIHSDGNRTVLKANEISNLNEKELRVLLQLNDPSCLPEVCHDYKGGKNDTPCPKGEECSRLHVCQYFARGQCRYFRCNRSHDLLDPIAIEVMKGRRLSVEMINNIQILRIHQCNEARKEPWKEERPKKNKAVRLTDQPWRRLGEKETENRPLADHPRSCGDRIIGKRASRPQTPDTPGSDVQNVVVRASSDSSLSGAHYPTSASPYRNWREKTCPPKTACILPRLTDMVTTPTTALLLARTRPMDNTNFQIFPTKSSTEIPIAAPTTMDPHIVRLLSLYETGYKRSARGSTVEHPSQVMNKSQIPIKPLFPVTTPALKRGTGIPLSSKKDANLSVSSPPQVTSAIKEDPLATASIRADPTNKGDIHKSISSPSTLNTNDISLTKVMAKTDTQPANKSSMSPSVDASPPLAKEMKDLDTASSIYMPDNSKPPMKASVAAAPSLPMCTKQPVPAPRTSSLDNNRQAIDTSLHTLSPTSTMPTGTPGSVTHTGSGPPTLNSTNNLGSADCAYPATVSPPQPQPPQTHQSPVHPSPAPPTPVSRTSGRLTFVPDEDYSLRAPAARETVNEWDFVNSHDDISPVPAPKVSQPHVRPGVSPEDCGDPSEICFYHIWAFCQRKSECPQMHYHLPYRWQIEKAPGVWEDLPCMEDIEKAYCDPGNTSSGRHVVNFERMICSYHEVRRLSTASSVTQPPDHLMTTEWVWHWKNEHGKWIEYGQHGGKEKATIASADLETIYLADKKSVVPFQAGSQRYQINFEDMIQKNLIFGTEKEVRRRPRFVSKEDIDKLKPSTRAKVAATQPASSARGMPGYWDSTAVPDVGYTLVEVSKHSVEFKEIEKSFKKTMPQYCIQKVQRVQNITLWDFYQMQKDAMKKQNKKEVLEKQLFHGTKTIYLDGICHNNFDWRVCGLNGTVYGKGSYFARDASYSHNYCNSNSTSRMMFLARVLVGDFVRGDSSYTRPPPRTGTKNTFYDSCVDNVQDPSIFVIFDKLQIYPEYIMEYAENKSCCIC</sequence>
<dbReference type="PROSITE" id="PS51059">
    <property type="entry name" value="PARP_CATALYTIC"/>
    <property type="match status" value="1"/>
</dbReference>
<dbReference type="GO" id="GO:0005634">
    <property type="term" value="C:nucleus"/>
    <property type="evidence" value="ECO:0007669"/>
    <property type="project" value="UniProtKB-SubCell"/>
</dbReference>
<dbReference type="InterPro" id="IPR012317">
    <property type="entry name" value="Poly(ADP-ribose)pol_cat_dom"/>
</dbReference>
<dbReference type="GO" id="GO:0005737">
    <property type="term" value="C:cytoplasm"/>
    <property type="evidence" value="ECO:0007669"/>
    <property type="project" value="UniProtKB-SubCell"/>
</dbReference>
<feature type="compositionally biased region" description="Low complexity" evidence="15">
    <location>
        <begin position="593"/>
        <end position="609"/>
    </location>
</feature>
<keyword evidence="7 14" id="KW-0479">Metal-binding</keyword>
<dbReference type="Pfam" id="PF00644">
    <property type="entry name" value="PARP"/>
    <property type="match status" value="1"/>
</dbReference>
<evidence type="ECO:0000256" key="11">
    <source>
        <dbReference type="ARBA" id="ARBA00023027"/>
    </source>
</evidence>
<feature type="compositionally biased region" description="Polar residues" evidence="15">
    <location>
        <begin position="512"/>
        <end position="525"/>
    </location>
</feature>
<evidence type="ECO:0000259" key="16">
    <source>
        <dbReference type="PROSITE" id="PS50103"/>
    </source>
</evidence>
<keyword evidence="11" id="KW-0520">NAD</keyword>
<feature type="domain" description="WWE" evidence="17">
    <location>
        <begin position="807"/>
        <end position="893"/>
    </location>
</feature>
<dbReference type="InterPro" id="IPR000571">
    <property type="entry name" value="Znf_CCCH"/>
</dbReference>
<evidence type="ECO:0000256" key="2">
    <source>
        <dbReference type="ARBA" id="ARBA00004496"/>
    </source>
</evidence>
<comment type="similarity">
    <text evidence="13">Belongs to the ARTD/PARP family.</text>
</comment>
<feature type="domain" description="C3H1-type" evidence="16">
    <location>
        <begin position="185"/>
        <end position="206"/>
    </location>
</feature>
<feature type="compositionally biased region" description="Polar residues" evidence="15">
    <location>
        <begin position="610"/>
        <end position="625"/>
    </location>
</feature>
<dbReference type="GO" id="GO:0003950">
    <property type="term" value="F:NAD+ poly-ADP-ribosyltransferase activity"/>
    <property type="evidence" value="ECO:0007669"/>
    <property type="project" value="InterPro"/>
</dbReference>
<reference evidence="19" key="1">
    <citation type="journal article" date="2022" name="bioRxiv">
        <title>Sequencing and chromosome-scale assembly of the giantPleurodeles waltlgenome.</title>
        <authorList>
            <person name="Brown T."/>
            <person name="Elewa A."/>
            <person name="Iarovenko S."/>
            <person name="Subramanian E."/>
            <person name="Araus A.J."/>
            <person name="Petzold A."/>
            <person name="Susuki M."/>
            <person name="Suzuki K.-i.T."/>
            <person name="Hayashi T."/>
            <person name="Toyoda A."/>
            <person name="Oliveira C."/>
            <person name="Osipova E."/>
            <person name="Leigh N.D."/>
            <person name="Simon A."/>
            <person name="Yun M.H."/>
        </authorList>
    </citation>
    <scope>NUCLEOTIDE SEQUENCE</scope>
    <source>
        <strain evidence="19">20211129_DDA</strain>
        <tissue evidence="19">Liver</tissue>
    </source>
</reference>
<dbReference type="Gene3D" id="3.30.720.50">
    <property type="match status" value="1"/>
</dbReference>
<feature type="compositionally biased region" description="Polar residues" evidence="15">
    <location>
        <begin position="455"/>
        <end position="465"/>
    </location>
</feature>
<evidence type="ECO:0000313" key="19">
    <source>
        <dbReference type="EMBL" id="KAJ1166178.1"/>
    </source>
</evidence>
<evidence type="ECO:0000256" key="13">
    <source>
        <dbReference type="ARBA" id="ARBA00024347"/>
    </source>
</evidence>
<feature type="region of interest" description="Disordered" evidence="15">
    <location>
        <begin position="443"/>
        <end position="495"/>
    </location>
</feature>
<evidence type="ECO:0000256" key="14">
    <source>
        <dbReference type="PROSITE-ProRule" id="PRU00723"/>
    </source>
</evidence>
<comment type="caution">
    <text evidence="19">The sequence shown here is derived from an EMBL/GenBank/DDBJ whole genome shotgun (WGS) entry which is preliminary data.</text>
</comment>
<dbReference type="GO" id="GO:0003723">
    <property type="term" value="F:RNA binding"/>
    <property type="evidence" value="ECO:0007669"/>
    <property type="project" value="TreeGrafter"/>
</dbReference>
<dbReference type="Pfam" id="PF25261">
    <property type="entry name" value="zf-CCCH_PARP12"/>
    <property type="match status" value="1"/>
</dbReference>
<evidence type="ECO:0000256" key="10">
    <source>
        <dbReference type="ARBA" id="ARBA00022833"/>
    </source>
</evidence>
<dbReference type="InterPro" id="IPR057602">
    <property type="entry name" value="Zfn-CCCH_PARP12"/>
</dbReference>
<evidence type="ECO:0000256" key="9">
    <source>
        <dbReference type="ARBA" id="ARBA00022771"/>
    </source>
</evidence>
<evidence type="ECO:0000256" key="1">
    <source>
        <dbReference type="ARBA" id="ARBA00004123"/>
    </source>
</evidence>
<evidence type="ECO:0000256" key="6">
    <source>
        <dbReference type="ARBA" id="ARBA00022679"/>
    </source>
</evidence>
<keyword evidence="8" id="KW-0677">Repeat</keyword>
<evidence type="ECO:0000313" key="20">
    <source>
        <dbReference type="Proteomes" id="UP001066276"/>
    </source>
</evidence>
<dbReference type="GO" id="GO:0009615">
    <property type="term" value="P:response to virus"/>
    <property type="evidence" value="ECO:0007669"/>
    <property type="project" value="TreeGrafter"/>
</dbReference>
<keyword evidence="5" id="KW-0328">Glycosyltransferase</keyword>
<dbReference type="CDD" id="cd01439">
    <property type="entry name" value="TCCD_inducible_PARP_like"/>
    <property type="match status" value="1"/>
</dbReference>
<keyword evidence="3" id="KW-0963">Cytoplasm</keyword>
<dbReference type="GO" id="GO:0061014">
    <property type="term" value="P:positive regulation of mRNA catabolic process"/>
    <property type="evidence" value="ECO:0007669"/>
    <property type="project" value="TreeGrafter"/>
</dbReference>
<dbReference type="InterPro" id="IPR037197">
    <property type="entry name" value="WWE_dom_sf"/>
</dbReference>
<dbReference type="SUPFAM" id="SSF117839">
    <property type="entry name" value="WWE domain"/>
    <property type="match status" value="1"/>
</dbReference>
<proteinExistence type="inferred from homology"/>
<dbReference type="EMBL" id="JANPWB010000008">
    <property type="protein sequence ID" value="KAJ1166178.1"/>
    <property type="molecule type" value="Genomic_DNA"/>
</dbReference>
<organism evidence="19 20">
    <name type="scientific">Pleurodeles waltl</name>
    <name type="common">Iberian ribbed newt</name>
    <dbReference type="NCBI Taxonomy" id="8319"/>
    <lineage>
        <taxon>Eukaryota</taxon>
        <taxon>Metazoa</taxon>
        <taxon>Chordata</taxon>
        <taxon>Craniata</taxon>
        <taxon>Vertebrata</taxon>
        <taxon>Euteleostomi</taxon>
        <taxon>Amphibia</taxon>
        <taxon>Batrachia</taxon>
        <taxon>Caudata</taxon>
        <taxon>Salamandroidea</taxon>
        <taxon>Salamandridae</taxon>
        <taxon>Pleurodelinae</taxon>
        <taxon>Pleurodeles</taxon>
    </lineage>
</organism>
<dbReference type="PROSITE" id="PS50103">
    <property type="entry name" value="ZF_C3H1"/>
    <property type="match status" value="1"/>
</dbReference>
<feature type="region of interest" description="Disordered" evidence="15">
    <location>
        <begin position="591"/>
        <end position="666"/>
    </location>
</feature>
<feature type="region of interest" description="Disordered" evidence="15">
    <location>
        <begin position="240"/>
        <end position="305"/>
    </location>
</feature>